<organism evidence="1 2">
    <name type="scientific">Panagrolaimus davidi</name>
    <dbReference type="NCBI Taxonomy" id="227884"/>
    <lineage>
        <taxon>Eukaryota</taxon>
        <taxon>Metazoa</taxon>
        <taxon>Ecdysozoa</taxon>
        <taxon>Nematoda</taxon>
        <taxon>Chromadorea</taxon>
        <taxon>Rhabditida</taxon>
        <taxon>Tylenchina</taxon>
        <taxon>Panagrolaimomorpha</taxon>
        <taxon>Panagrolaimoidea</taxon>
        <taxon>Panagrolaimidae</taxon>
        <taxon>Panagrolaimus</taxon>
    </lineage>
</organism>
<protein>
    <submittedName>
        <fullName evidence="2">Uncharacterized protein</fullName>
    </submittedName>
</protein>
<proteinExistence type="predicted"/>
<dbReference type="AlphaFoldDB" id="A0A914Q3D4"/>
<dbReference type="WBParaSite" id="PDA_v2.g23411.t1">
    <property type="protein sequence ID" value="PDA_v2.g23411.t1"/>
    <property type="gene ID" value="PDA_v2.g23411"/>
</dbReference>
<name>A0A914Q3D4_9BILA</name>
<dbReference type="Proteomes" id="UP000887578">
    <property type="component" value="Unplaced"/>
</dbReference>
<sequence>MAVILNDKKFIAYIHGESNLIKISAINVETQEIIPSLTFTFTDAKKFIENIPKLINSKFKSILICVVSTEKLGFKNNIELCKALKDKLEPLKIPYYFVNEQTLPASGMLSLNKITSKIDDSILIIHISINNIYVMHLKYTENGYKIIAEGIKIIDITGSAEENKEKCFANFNHKKILLMPAQTWIPIFKYLKNYLFKSKKVIVVNPTLTEFEVKGCIETDKWLQDKINIKCHIIQQNYRCLMITPNIAKPELKITADCHDSLPFEKSIIVPRSNLFFTVGLIFGIGNITDFG</sequence>
<evidence type="ECO:0000313" key="2">
    <source>
        <dbReference type="WBParaSite" id="PDA_v2.g23411.t1"/>
    </source>
</evidence>
<keyword evidence="1" id="KW-1185">Reference proteome</keyword>
<accession>A0A914Q3D4</accession>
<reference evidence="2" key="1">
    <citation type="submission" date="2022-11" db="UniProtKB">
        <authorList>
            <consortium name="WormBaseParasite"/>
        </authorList>
    </citation>
    <scope>IDENTIFICATION</scope>
</reference>
<evidence type="ECO:0000313" key="1">
    <source>
        <dbReference type="Proteomes" id="UP000887578"/>
    </source>
</evidence>